<proteinExistence type="predicted"/>
<evidence type="ECO:0008006" key="3">
    <source>
        <dbReference type="Google" id="ProtNLM"/>
    </source>
</evidence>
<organism evidence="1 2">
    <name type="scientific">Burkholderia ubonensis</name>
    <dbReference type="NCBI Taxonomy" id="101571"/>
    <lineage>
        <taxon>Bacteria</taxon>
        <taxon>Pseudomonadati</taxon>
        <taxon>Pseudomonadota</taxon>
        <taxon>Betaproteobacteria</taxon>
        <taxon>Burkholderiales</taxon>
        <taxon>Burkholderiaceae</taxon>
        <taxon>Burkholderia</taxon>
        <taxon>Burkholderia cepacia complex</taxon>
    </lineage>
</organism>
<protein>
    <recommendedName>
        <fullName evidence="3">Nudix hydrolase domain-containing protein</fullName>
    </recommendedName>
</protein>
<dbReference type="Proteomes" id="UP000056453">
    <property type="component" value="Unassembled WGS sequence"/>
</dbReference>
<reference evidence="1 2" key="1">
    <citation type="submission" date="2015-11" db="EMBL/GenBank/DDBJ databases">
        <title>Expanding the genomic diversity of Burkholderia species for the development of highly accurate diagnostics.</title>
        <authorList>
            <person name="Sahl J."/>
            <person name="Keim P."/>
            <person name="Wagner D."/>
        </authorList>
    </citation>
    <scope>NUCLEOTIDE SEQUENCE [LARGE SCALE GENOMIC DNA]</scope>
    <source>
        <strain evidence="1 2">MSMB1808WGS</strain>
    </source>
</reference>
<keyword evidence="2" id="KW-1185">Reference proteome</keyword>
<dbReference type="SUPFAM" id="SSF55811">
    <property type="entry name" value="Nudix"/>
    <property type="match status" value="1"/>
</dbReference>
<evidence type="ECO:0000313" key="1">
    <source>
        <dbReference type="EMBL" id="KVP98382.1"/>
    </source>
</evidence>
<evidence type="ECO:0000313" key="2">
    <source>
        <dbReference type="Proteomes" id="UP000056453"/>
    </source>
</evidence>
<name>A0AAW3MZZ0_9BURK</name>
<sequence>MTSLSWTDDANTPSLGLRSLLTAREGFFSSNPALVAGELKETPLQMVSVVMLELHDQRHSRWVLLEQDPGVDCASQWKFPGGVIPAGAMPLPVALRAVTENICLLEAGLPVSWRGLQYRVLSVGLEWLTELSVPSGAHHVDYENILVFSYHARMRVDDIYRVELQDLKTRPGRHVLLAGILDIQNLISDGTLCSASDRLWKAYWSRAGS</sequence>
<dbReference type="RefSeq" id="WP_059925654.1">
    <property type="nucleotide sequence ID" value="NZ_LPBG01000047.1"/>
</dbReference>
<gene>
    <name evidence="1" type="ORF">WJ96_07630</name>
</gene>
<dbReference type="EMBL" id="LPBJ01000047">
    <property type="protein sequence ID" value="KVP98382.1"/>
    <property type="molecule type" value="Genomic_DNA"/>
</dbReference>
<dbReference type="InterPro" id="IPR015797">
    <property type="entry name" value="NUDIX_hydrolase-like_dom_sf"/>
</dbReference>
<dbReference type="AlphaFoldDB" id="A0AAW3MZZ0"/>
<comment type="caution">
    <text evidence="1">The sequence shown here is derived from an EMBL/GenBank/DDBJ whole genome shotgun (WGS) entry which is preliminary data.</text>
</comment>
<accession>A0AAW3MZZ0</accession>